<reference evidence="2" key="1">
    <citation type="submission" date="2020-07" db="EMBL/GenBank/DDBJ databases">
        <title>Vallitalea pronyensis genome.</title>
        <authorList>
            <person name="Postec A."/>
        </authorList>
    </citation>
    <scope>NUCLEOTIDE SEQUENCE</scope>
    <source>
        <strain evidence="2">FatNI3</strain>
    </source>
</reference>
<keyword evidence="3" id="KW-1185">Reference proteome</keyword>
<dbReference type="Proteomes" id="UP000683246">
    <property type="component" value="Chromosome"/>
</dbReference>
<accession>A0A8J8ML61</accession>
<feature type="region of interest" description="Disordered" evidence="1">
    <location>
        <begin position="73"/>
        <end position="116"/>
    </location>
</feature>
<dbReference type="EMBL" id="CP058649">
    <property type="protein sequence ID" value="QUI23526.1"/>
    <property type="molecule type" value="Genomic_DNA"/>
</dbReference>
<evidence type="ECO:0000313" key="3">
    <source>
        <dbReference type="Proteomes" id="UP000683246"/>
    </source>
</evidence>
<dbReference type="KEGG" id="vpy:HZI73_15085"/>
<feature type="region of interest" description="Disordered" evidence="1">
    <location>
        <begin position="42"/>
        <end position="61"/>
    </location>
</feature>
<sequence length="352" mass="41154">MRRRYQARNRNKLAILSICILLVTGIVVSQLLIQNMKVDKVEDKQDGNQIEHTTQDDVVPEDPVVADNLVNKVNNQGEKENTTQEKEQHIDDSKETNQPEITDIEPIASSKNNEDVVSADTMDEPKIMSSTRVEYQNYYMEDDKLEIEKDTEPPYYMLNLTREQVEEFYPEFQLMAFSPEKVVLRRVIDGHSSKYYIIQTHNKRVGVFHDYRDDGADIELEDYLKDTVDIPISGLVWEEQDKLKEGIVVYGEEELTDMLKKLHNLYELNESGEYILREYKGMMGIFYDFKKDQAYREDLKQEQLNDLLERYLRKVIDAPMTGLDEAVMQKLQDGIKVNGELELIQLLENYTS</sequence>
<protein>
    <submittedName>
        <fullName evidence="2">Uncharacterized protein</fullName>
    </submittedName>
</protein>
<proteinExistence type="predicted"/>
<feature type="compositionally biased region" description="Basic and acidic residues" evidence="1">
    <location>
        <begin position="77"/>
        <end position="97"/>
    </location>
</feature>
<dbReference type="AlphaFoldDB" id="A0A8J8ML61"/>
<evidence type="ECO:0000313" key="2">
    <source>
        <dbReference type="EMBL" id="QUI23526.1"/>
    </source>
</evidence>
<gene>
    <name evidence="2" type="ORF">HZI73_15085</name>
</gene>
<organism evidence="2 3">
    <name type="scientific">Vallitalea pronyensis</name>
    <dbReference type="NCBI Taxonomy" id="1348613"/>
    <lineage>
        <taxon>Bacteria</taxon>
        <taxon>Bacillati</taxon>
        <taxon>Bacillota</taxon>
        <taxon>Clostridia</taxon>
        <taxon>Lachnospirales</taxon>
        <taxon>Vallitaleaceae</taxon>
        <taxon>Vallitalea</taxon>
    </lineage>
</organism>
<name>A0A8J8ML61_9FIRM</name>
<dbReference type="RefSeq" id="WP_212694211.1">
    <property type="nucleotide sequence ID" value="NZ_CP058649.1"/>
</dbReference>
<evidence type="ECO:0000256" key="1">
    <source>
        <dbReference type="SAM" id="MobiDB-lite"/>
    </source>
</evidence>